<dbReference type="InterPro" id="IPR001179">
    <property type="entry name" value="PPIase_FKBP_dom"/>
</dbReference>
<gene>
    <name evidence="9" type="ORF">ABNK63_10115</name>
</gene>
<dbReference type="AlphaFoldDB" id="A0AAU7QGV8"/>
<evidence type="ECO:0000313" key="9">
    <source>
        <dbReference type="EMBL" id="XBS88761.1"/>
    </source>
</evidence>
<evidence type="ECO:0000256" key="4">
    <source>
        <dbReference type="ARBA" id="ARBA00023235"/>
    </source>
</evidence>
<keyword evidence="7" id="KW-0732">Signal</keyword>
<feature type="signal peptide" evidence="7">
    <location>
        <begin position="1"/>
        <end position="24"/>
    </location>
</feature>
<dbReference type="EMBL" id="CP157948">
    <property type="protein sequence ID" value="XBS88761.1"/>
    <property type="molecule type" value="Genomic_DNA"/>
</dbReference>
<dbReference type="Pfam" id="PF00254">
    <property type="entry name" value="FKBP_C"/>
    <property type="match status" value="1"/>
</dbReference>
<dbReference type="FunFam" id="3.10.50.40:FF:000006">
    <property type="entry name" value="Peptidyl-prolyl cis-trans isomerase"/>
    <property type="match status" value="1"/>
</dbReference>
<dbReference type="Gene3D" id="3.10.50.40">
    <property type="match status" value="1"/>
</dbReference>
<name>A0AAU7QGV8_9GAMM</name>
<evidence type="ECO:0000256" key="3">
    <source>
        <dbReference type="ARBA" id="ARBA00023110"/>
    </source>
</evidence>
<dbReference type="InterPro" id="IPR046357">
    <property type="entry name" value="PPIase_dom_sf"/>
</dbReference>
<dbReference type="GO" id="GO:0003755">
    <property type="term" value="F:peptidyl-prolyl cis-trans isomerase activity"/>
    <property type="evidence" value="ECO:0007669"/>
    <property type="project" value="UniProtKB-UniRule"/>
</dbReference>
<dbReference type="PROSITE" id="PS51257">
    <property type="entry name" value="PROKAR_LIPOPROTEIN"/>
    <property type="match status" value="1"/>
</dbReference>
<proteinExistence type="inferred from homology"/>
<evidence type="ECO:0000256" key="5">
    <source>
        <dbReference type="PROSITE-ProRule" id="PRU00277"/>
    </source>
</evidence>
<dbReference type="RefSeq" id="WP_350015538.1">
    <property type="nucleotide sequence ID" value="NZ_CP157948.1"/>
</dbReference>
<evidence type="ECO:0000256" key="1">
    <source>
        <dbReference type="ARBA" id="ARBA00000971"/>
    </source>
</evidence>
<sequence>MRWLLPLLTVFALVACSTPPPAHASGKVDKLTIIDTRVGTGAEAKPGMDVLVQYTGWLYDASAKDKHGAKFDSSYDHGAPFNFPLGAGRVIDGWDQGVAGMKVGGKRTLLIPAELGYGARGAGSDIPPNASLVFDVELVDVSTH</sequence>
<protein>
    <recommendedName>
        <fullName evidence="6">Peptidyl-prolyl cis-trans isomerase</fullName>
        <ecNumber evidence="6">5.2.1.8</ecNumber>
    </recommendedName>
</protein>
<comment type="catalytic activity">
    <reaction evidence="1 5 6">
        <text>[protein]-peptidylproline (omega=180) = [protein]-peptidylproline (omega=0)</text>
        <dbReference type="Rhea" id="RHEA:16237"/>
        <dbReference type="Rhea" id="RHEA-COMP:10747"/>
        <dbReference type="Rhea" id="RHEA-COMP:10748"/>
        <dbReference type="ChEBI" id="CHEBI:83833"/>
        <dbReference type="ChEBI" id="CHEBI:83834"/>
        <dbReference type="EC" id="5.2.1.8"/>
    </reaction>
</comment>
<evidence type="ECO:0000256" key="2">
    <source>
        <dbReference type="ARBA" id="ARBA00006577"/>
    </source>
</evidence>
<dbReference type="PANTHER" id="PTHR43811">
    <property type="entry name" value="FKBP-TYPE PEPTIDYL-PROLYL CIS-TRANS ISOMERASE FKPA"/>
    <property type="match status" value="1"/>
</dbReference>
<evidence type="ECO:0000256" key="7">
    <source>
        <dbReference type="SAM" id="SignalP"/>
    </source>
</evidence>
<feature type="domain" description="PPIase FKBP-type" evidence="8">
    <location>
        <begin position="47"/>
        <end position="142"/>
    </location>
</feature>
<reference evidence="9" key="1">
    <citation type="submission" date="2024-06" db="EMBL/GenBank/DDBJ databases">
        <authorList>
            <person name="Sun Y."/>
        </authorList>
    </citation>
    <scope>NUCLEOTIDE SEQUENCE</scope>
    <source>
        <strain evidence="9">IGA1.0</strain>
    </source>
</reference>
<dbReference type="PANTHER" id="PTHR43811:SF19">
    <property type="entry name" value="39 KDA FK506-BINDING NUCLEAR PROTEIN"/>
    <property type="match status" value="1"/>
</dbReference>
<keyword evidence="3 5" id="KW-0697">Rotamase</keyword>
<feature type="chain" id="PRO_5043907869" description="Peptidyl-prolyl cis-trans isomerase" evidence="7">
    <location>
        <begin position="25"/>
        <end position="144"/>
    </location>
</feature>
<comment type="similarity">
    <text evidence="2 6">Belongs to the FKBP-type PPIase family.</text>
</comment>
<evidence type="ECO:0000256" key="6">
    <source>
        <dbReference type="RuleBase" id="RU003915"/>
    </source>
</evidence>
<organism evidence="9">
    <name type="scientific">Rhodanobacter sp. IGA1.0</name>
    <dbReference type="NCBI Taxonomy" id="3158582"/>
    <lineage>
        <taxon>Bacteria</taxon>
        <taxon>Pseudomonadati</taxon>
        <taxon>Pseudomonadota</taxon>
        <taxon>Gammaproteobacteria</taxon>
        <taxon>Lysobacterales</taxon>
        <taxon>Rhodanobacteraceae</taxon>
        <taxon>Rhodanobacter</taxon>
    </lineage>
</organism>
<dbReference type="EC" id="5.2.1.8" evidence="6"/>
<keyword evidence="4 5" id="KW-0413">Isomerase</keyword>
<accession>A0AAU7QGV8</accession>
<evidence type="ECO:0000259" key="8">
    <source>
        <dbReference type="PROSITE" id="PS50059"/>
    </source>
</evidence>
<dbReference type="PROSITE" id="PS50059">
    <property type="entry name" value="FKBP_PPIASE"/>
    <property type="match status" value="1"/>
</dbReference>
<dbReference type="SUPFAM" id="SSF54534">
    <property type="entry name" value="FKBP-like"/>
    <property type="match status" value="1"/>
</dbReference>